<dbReference type="STRING" id="461836.A0A0L0D5V2"/>
<sequence>MLNESWTHWPRSAPELTRLPAWCRGGYSDPDHPMCYYMQGYDDICAPSWVIIGTLKSGSTSMYSYLTKHPQVEVRGPMHDKANDESENKGARGGGGGRKVKPVKFKEVGYFSRPVLKPRHKQYLSFFPRISPTDGRCTGEGTVGYFAAPWAPYNLRRLLPNAKLILLLRNPIDRSYSRIHHIFQLFMSRKTPEPRKPDDDSPPPPPPASPMYGFVKDKAAFIDAATSVVFDMVANATMTIVQDCLADAAHLSYFHLRECWMHKHGSAMGEVTSALIERVKKAQDREAGPEVERPITRAAVADAIARGTPMLEAILPAINNAFNVKTLQHSVYYPQLTHWLKAFPRHQLLVLRSEAFYADTFATMDRVTAFLGLTPVDWSQLISGVKFNVLRDDSGIITLVQEPAKASSYNVTASVRQRLANFFRPYNAMLAELVGDPAMAEWE</sequence>
<keyword evidence="1 3" id="KW-0808">Transferase</keyword>
<feature type="compositionally biased region" description="Basic and acidic residues" evidence="2">
    <location>
        <begin position="75"/>
        <end position="90"/>
    </location>
</feature>
<dbReference type="SUPFAM" id="SSF52540">
    <property type="entry name" value="P-loop containing nucleoside triphosphate hydrolases"/>
    <property type="match status" value="1"/>
</dbReference>
<organism evidence="3 4">
    <name type="scientific">Thecamonas trahens ATCC 50062</name>
    <dbReference type="NCBI Taxonomy" id="461836"/>
    <lineage>
        <taxon>Eukaryota</taxon>
        <taxon>Apusozoa</taxon>
        <taxon>Apusomonadida</taxon>
        <taxon>Apusomonadidae</taxon>
        <taxon>Thecamonas</taxon>
    </lineage>
</organism>
<dbReference type="AlphaFoldDB" id="A0A0L0D5V2"/>
<dbReference type="eggNOG" id="KOG3703">
    <property type="taxonomic scope" value="Eukaryota"/>
</dbReference>
<dbReference type="RefSeq" id="XP_013760456.1">
    <property type="nucleotide sequence ID" value="XM_013905002.1"/>
</dbReference>
<dbReference type="OrthoDB" id="526228at2759"/>
<dbReference type="EMBL" id="GL349443">
    <property type="protein sequence ID" value="KNC46688.1"/>
    <property type="molecule type" value="Genomic_DNA"/>
</dbReference>
<dbReference type="Gene3D" id="3.40.50.300">
    <property type="entry name" value="P-loop containing nucleotide triphosphate hydrolases"/>
    <property type="match status" value="2"/>
</dbReference>
<feature type="region of interest" description="Disordered" evidence="2">
    <location>
        <begin position="190"/>
        <end position="209"/>
    </location>
</feature>
<dbReference type="GeneID" id="25562755"/>
<gene>
    <name evidence="3" type="ORF">AMSG_03125</name>
</gene>
<proteinExistence type="predicted"/>
<feature type="region of interest" description="Disordered" evidence="2">
    <location>
        <begin position="75"/>
        <end position="100"/>
    </location>
</feature>
<dbReference type="PANTHER" id="PTHR10605">
    <property type="entry name" value="HEPARAN SULFATE SULFOTRANSFERASE"/>
    <property type="match status" value="1"/>
</dbReference>
<accession>A0A0L0D5V2</accession>
<dbReference type="GO" id="GO:0008146">
    <property type="term" value="F:sulfotransferase activity"/>
    <property type="evidence" value="ECO:0007669"/>
    <property type="project" value="InterPro"/>
</dbReference>
<evidence type="ECO:0000313" key="4">
    <source>
        <dbReference type="Proteomes" id="UP000054408"/>
    </source>
</evidence>
<evidence type="ECO:0000313" key="3">
    <source>
        <dbReference type="EMBL" id="KNC46688.1"/>
    </source>
</evidence>
<dbReference type="InterPro" id="IPR037359">
    <property type="entry name" value="NST/OST"/>
</dbReference>
<reference evidence="3 4" key="1">
    <citation type="submission" date="2010-05" db="EMBL/GenBank/DDBJ databases">
        <title>The Genome Sequence of Thecamonas trahens ATCC 50062.</title>
        <authorList>
            <consortium name="The Broad Institute Genome Sequencing Platform"/>
            <person name="Russ C."/>
            <person name="Cuomo C."/>
            <person name="Shea T."/>
            <person name="Young S.K."/>
            <person name="Zeng Q."/>
            <person name="Koehrsen M."/>
            <person name="Haas B."/>
            <person name="Borodovsky M."/>
            <person name="Guigo R."/>
            <person name="Alvarado L."/>
            <person name="Berlin A."/>
            <person name="Bochicchio J."/>
            <person name="Borenstein D."/>
            <person name="Chapman S."/>
            <person name="Chen Z."/>
            <person name="Freedman E."/>
            <person name="Gellesch M."/>
            <person name="Goldberg J."/>
            <person name="Griggs A."/>
            <person name="Gujja S."/>
            <person name="Heilman E."/>
            <person name="Heiman D."/>
            <person name="Hepburn T."/>
            <person name="Howarth C."/>
            <person name="Jen D."/>
            <person name="Larson L."/>
            <person name="Mehta T."/>
            <person name="Park D."/>
            <person name="Pearson M."/>
            <person name="Roberts A."/>
            <person name="Saif S."/>
            <person name="Shenoy N."/>
            <person name="Sisk P."/>
            <person name="Stolte C."/>
            <person name="Sykes S."/>
            <person name="Thomson T."/>
            <person name="Walk T."/>
            <person name="White J."/>
            <person name="Yandava C."/>
            <person name="Burger G."/>
            <person name="Gray M.W."/>
            <person name="Holland P.W.H."/>
            <person name="King N."/>
            <person name="Lang F.B.F."/>
            <person name="Roger A.J."/>
            <person name="Ruiz-Trillo I."/>
            <person name="Lander E."/>
            <person name="Nusbaum C."/>
        </authorList>
    </citation>
    <scope>NUCLEOTIDE SEQUENCE [LARGE SCALE GENOMIC DNA]</scope>
    <source>
        <strain evidence="3 4">ATCC 50062</strain>
    </source>
</reference>
<dbReference type="InterPro" id="IPR027417">
    <property type="entry name" value="P-loop_NTPase"/>
</dbReference>
<dbReference type="PANTHER" id="PTHR10605:SF56">
    <property type="entry name" value="BIFUNCTIONAL HEPARAN SULFATE N-DEACETYLASE_N-SULFOTRANSFERASE"/>
    <property type="match status" value="1"/>
</dbReference>
<name>A0A0L0D5V2_THETB</name>
<feature type="compositionally biased region" description="Basic and acidic residues" evidence="2">
    <location>
        <begin position="190"/>
        <end position="199"/>
    </location>
</feature>
<dbReference type="Proteomes" id="UP000054408">
    <property type="component" value="Unassembled WGS sequence"/>
</dbReference>
<evidence type="ECO:0000256" key="2">
    <source>
        <dbReference type="SAM" id="MobiDB-lite"/>
    </source>
</evidence>
<keyword evidence="4" id="KW-1185">Reference proteome</keyword>
<protein>
    <submittedName>
        <fullName evidence="3">Sulfotransferase</fullName>
    </submittedName>
</protein>
<evidence type="ECO:0000256" key="1">
    <source>
        <dbReference type="ARBA" id="ARBA00022679"/>
    </source>
</evidence>